<dbReference type="HOGENOM" id="CLU_058617_1_0_7"/>
<dbReference type="RefSeq" id="WP_038453334.1">
    <property type="nucleotide sequence ID" value="NZ_CP009043.1"/>
</dbReference>
<evidence type="ECO:0000313" key="3">
    <source>
        <dbReference type="Proteomes" id="UP000028486"/>
    </source>
</evidence>
<keyword evidence="1" id="KW-1133">Transmembrane helix</keyword>
<dbReference type="Proteomes" id="UP000028486">
    <property type="component" value="Chromosome"/>
</dbReference>
<gene>
    <name evidence="2" type="ORF">CIG1485E_0482</name>
</gene>
<feature type="transmembrane region" description="Helical" evidence="1">
    <location>
        <begin position="315"/>
        <end position="335"/>
    </location>
</feature>
<protein>
    <submittedName>
        <fullName evidence="2">Putative tricarballylate utilization protein TcuB</fullName>
    </submittedName>
</protein>
<keyword evidence="3" id="KW-1185">Reference proteome</keyword>
<organism evidence="2 3">
    <name type="scientific">Campylobacter iguaniorum</name>
    <dbReference type="NCBI Taxonomy" id="1244531"/>
    <lineage>
        <taxon>Bacteria</taxon>
        <taxon>Pseudomonadati</taxon>
        <taxon>Campylobacterota</taxon>
        <taxon>Epsilonproteobacteria</taxon>
        <taxon>Campylobacterales</taxon>
        <taxon>Campylobacteraceae</taxon>
        <taxon>Campylobacter</taxon>
    </lineage>
</organism>
<feature type="transmembrane region" description="Helical" evidence="1">
    <location>
        <begin position="142"/>
        <end position="162"/>
    </location>
</feature>
<name>A0A076F9K0_9BACT</name>
<dbReference type="OrthoDB" id="9765258at2"/>
<dbReference type="eggNOG" id="COG1146">
    <property type="taxonomic scope" value="Bacteria"/>
</dbReference>
<dbReference type="InterPro" id="IPR012830">
    <property type="entry name" value="Citrate_utilization_prot_B"/>
</dbReference>
<keyword evidence="1" id="KW-0472">Membrane</keyword>
<keyword evidence="1" id="KW-0812">Transmembrane</keyword>
<dbReference type="SUPFAM" id="SSF103501">
    <property type="entry name" value="Respiratory nitrate reductase 1 gamma chain"/>
    <property type="match status" value="1"/>
</dbReference>
<dbReference type="NCBIfam" id="TIGR02484">
    <property type="entry name" value="CitB"/>
    <property type="match status" value="1"/>
</dbReference>
<reference evidence="3" key="1">
    <citation type="journal article" date="2014" name="Genome Announc.">
        <title>Complete Genome Sequence of Campylobacter iguaniorum Strain 1485ET, Isolated from a Bearded Dragon (Pogona vitticeps).</title>
        <authorList>
            <person name="Gilbert M.J."/>
            <person name="Miller W.G."/>
            <person name="Yee E."/>
            <person name="Kik M."/>
            <person name="Wagenaar J.A."/>
            <person name="Duim B."/>
        </authorList>
    </citation>
    <scope>NUCLEOTIDE SEQUENCE [LARGE SCALE GENOMIC DNA]</scope>
    <source>
        <strain evidence="3">1485E</strain>
    </source>
</reference>
<dbReference type="Gene3D" id="1.20.950.20">
    <property type="entry name" value="Transmembrane di-heme cytochromes, Chain C"/>
    <property type="match status" value="1"/>
</dbReference>
<dbReference type="EMBL" id="CP009043">
    <property type="protein sequence ID" value="AII14348.1"/>
    <property type="molecule type" value="Genomic_DNA"/>
</dbReference>
<feature type="transmembrane region" description="Helical" evidence="1">
    <location>
        <begin position="217"/>
        <end position="235"/>
    </location>
</feature>
<evidence type="ECO:0000313" key="2">
    <source>
        <dbReference type="EMBL" id="AII14348.1"/>
    </source>
</evidence>
<dbReference type="STRING" id="1244531.CIG2463D_0483"/>
<proteinExistence type="predicted"/>
<feature type="transmembrane region" description="Helical" evidence="1">
    <location>
        <begin position="102"/>
        <end position="122"/>
    </location>
</feature>
<feature type="transmembrane region" description="Helical" evidence="1">
    <location>
        <begin position="290"/>
        <end position="309"/>
    </location>
</feature>
<accession>A0A076F9K0</accession>
<dbReference type="AlphaFoldDB" id="A0A076F9K0"/>
<dbReference type="KEGG" id="caj:CIG1485E_0482"/>
<feature type="transmembrane region" description="Helical" evidence="1">
    <location>
        <begin position="247"/>
        <end position="270"/>
    </location>
</feature>
<evidence type="ECO:0000256" key="1">
    <source>
        <dbReference type="SAM" id="Phobius"/>
    </source>
</evidence>
<sequence length="359" mass="40163">MNENEALYNKAIRLSQICNACRYCEGFCAVFPAMEKRREFHIKDADYLANLCHQCGECLYACQYAPPHEFDLDVPRDFAAVRKESYKKFATPKFLGVAFEKAGLLTSILLLIVLAAFLALGSGNLGKDAAGNFYEITSYKTMVGMFGFFAAISFLMILVSCFKFTSHIDFKGVKFVDFIGALKDALSLKHLGGHNYEGCTFPNGEDRSNLRRYFHHFTFYGFMLCVGATSVAAFYDHFLSYHAPYPFFSVPKLLGTVGGIALAIGCTGLFAMKLKADPDLLDAKSLNIDYALIFMLFLSAISGLLLMIFRDSAALAYLLILHLSAILSFFIIAPYSKMMHLFYRYLALVKNAKECRTHA</sequence>
<dbReference type="InterPro" id="IPR036197">
    <property type="entry name" value="NarG-like_sf"/>
</dbReference>